<sequence length="90" mass="10215">MSSTSTMASPTKSAQEMPVYSHEETIAAMHEFIAFATKMYLDETAYESPPSSGWHSITRDSMRPYGKTDEVVELLRHLQCPTDKDLDRRS</sequence>
<organism evidence="1 2">
    <name type="scientific">Podospora didyma</name>
    <dbReference type="NCBI Taxonomy" id="330526"/>
    <lineage>
        <taxon>Eukaryota</taxon>
        <taxon>Fungi</taxon>
        <taxon>Dikarya</taxon>
        <taxon>Ascomycota</taxon>
        <taxon>Pezizomycotina</taxon>
        <taxon>Sordariomycetes</taxon>
        <taxon>Sordariomycetidae</taxon>
        <taxon>Sordariales</taxon>
        <taxon>Podosporaceae</taxon>
        <taxon>Podospora</taxon>
    </lineage>
</organism>
<reference evidence="1" key="2">
    <citation type="submission" date="2023-06" db="EMBL/GenBank/DDBJ databases">
        <authorList>
            <consortium name="Lawrence Berkeley National Laboratory"/>
            <person name="Haridas S."/>
            <person name="Hensen N."/>
            <person name="Bonometti L."/>
            <person name="Westerberg I."/>
            <person name="Brannstrom I.O."/>
            <person name="Guillou S."/>
            <person name="Cros-Aarteil S."/>
            <person name="Calhoun S."/>
            <person name="Kuo A."/>
            <person name="Mondo S."/>
            <person name="Pangilinan J."/>
            <person name="Riley R."/>
            <person name="LaButti K."/>
            <person name="Andreopoulos B."/>
            <person name="Lipzen A."/>
            <person name="Chen C."/>
            <person name="Yanf M."/>
            <person name="Daum C."/>
            <person name="Ng V."/>
            <person name="Clum A."/>
            <person name="Steindorff A."/>
            <person name="Ohm R."/>
            <person name="Martin F."/>
            <person name="Silar P."/>
            <person name="Natvig D."/>
            <person name="Lalanne C."/>
            <person name="Gautier V."/>
            <person name="Ament-velasquez S.L."/>
            <person name="Kruys A."/>
            <person name="Hutchinson M.I."/>
            <person name="Powell A.J."/>
            <person name="Barry K."/>
            <person name="Miller A.N."/>
            <person name="Grigoriev I.V."/>
            <person name="Debuchy R."/>
            <person name="Gladieux P."/>
            <person name="Thoren M.H."/>
            <person name="Johannesson H."/>
        </authorList>
    </citation>
    <scope>NUCLEOTIDE SEQUENCE</scope>
    <source>
        <strain evidence="1">CBS 232.78</strain>
    </source>
</reference>
<dbReference type="EMBL" id="JAULSW010000001">
    <property type="protein sequence ID" value="KAK3395125.1"/>
    <property type="molecule type" value="Genomic_DNA"/>
</dbReference>
<accession>A0AAE0U947</accession>
<gene>
    <name evidence="1" type="ORF">B0H63DRAFT_462691</name>
</gene>
<proteinExistence type="predicted"/>
<protein>
    <submittedName>
        <fullName evidence="1">Uncharacterized protein</fullName>
    </submittedName>
</protein>
<evidence type="ECO:0000313" key="1">
    <source>
        <dbReference type="EMBL" id="KAK3395125.1"/>
    </source>
</evidence>
<comment type="caution">
    <text evidence="1">The sequence shown here is derived from an EMBL/GenBank/DDBJ whole genome shotgun (WGS) entry which is preliminary data.</text>
</comment>
<dbReference type="AlphaFoldDB" id="A0AAE0U947"/>
<evidence type="ECO:0000313" key="2">
    <source>
        <dbReference type="Proteomes" id="UP001285441"/>
    </source>
</evidence>
<keyword evidence="2" id="KW-1185">Reference proteome</keyword>
<dbReference type="Proteomes" id="UP001285441">
    <property type="component" value="Unassembled WGS sequence"/>
</dbReference>
<name>A0AAE0U947_9PEZI</name>
<reference evidence="1" key="1">
    <citation type="journal article" date="2023" name="Mol. Phylogenet. Evol.">
        <title>Genome-scale phylogeny and comparative genomics of the fungal order Sordariales.</title>
        <authorList>
            <person name="Hensen N."/>
            <person name="Bonometti L."/>
            <person name="Westerberg I."/>
            <person name="Brannstrom I.O."/>
            <person name="Guillou S."/>
            <person name="Cros-Aarteil S."/>
            <person name="Calhoun S."/>
            <person name="Haridas S."/>
            <person name="Kuo A."/>
            <person name="Mondo S."/>
            <person name="Pangilinan J."/>
            <person name="Riley R."/>
            <person name="LaButti K."/>
            <person name="Andreopoulos B."/>
            <person name="Lipzen A."/>
            <person name="Chen C."/>
            <person name="Yan M."/>
            <person name="Daum C."/>
            <person name="Ng V."/>
            <person name="Clum A."/>
            <person name="Steindorff A."/>
            <person name="Ohm R.A."/>
            <person name="Martin F."/>
            <person name="Silar P."/>
            <person name="Natvig D.O."/>
            <person name="Lalanne C."/>
            <person name="Gautier V."/>
            <person name="Ament-Velasquez S.L."/>
            <person name="Kruys A."/>
            <person name="Hutchinson M.I."/>
            <person name="Powell A.J."/>
            <person name="Barry K."/>
            <person name="Miller A.N."/>
            <person name="Grigoriev I.V."/>
            <person name="Debuchy R."/>
            <person name="Gladieux P."/>
            <person name="Hiltunen Thoren M."/>
            <person name="Johannesson H."/>
        </authorList>
    </citation>
    <scope>NUCLEOTIDE SEQUENCE</scope>
    <source>
        <strain evidence="1">CBS 232.78</strain>
    </source>
</reference>